<dbReference type="PANTHER" id="PTHR34154">
    <property type="entry name" value="ALKALI-SENSITIVE LINKAGE PROTEIN 1"/>
    <property type="match status" value="1"/>
</dbReference>
<reference evidence="4 5" key="1">
    <citation type="journal article" date="2019" name="Nat. Ecol. Evol.">
        <title>Megaphylogeny resolves global patterns of mushroom evolution.</title>
        <authorList>
            <person name="Varga T."/>
            <person name="Krizsan K."/>
            <person name="Foldi C."/>
            <person name="Dima B."/>
            <person name="Sanchez-Garcia M."/>
            <person name="Sanchez-Ramirez S."/>
            <person name="Szollosi G.J."/>
            <person name="Szarkandi J.G."/>
            <person name="Papp V."/>
            <person name="Albert L."/>
            <person name="Andreopoulos W."/>
            <person name="Angelini C."/>
            <person name="Antonin V."/>
            <person name="Barry K.W."/>
            <person name="Bougher N.L."/>
            <person name="Buchanan P."/>
            <person name="Buyck B."/>
            <person name="Bense V."/>
            <person name="Catcheside P."/>
            <person name="Chovatia M."/>
            <person name="Cooper J."/>
            <person name="Damon W."/>
            <person name="Desjardin D."/>
            <person name="Finy P."/>
            <person name="Geml J."/>
            <person name="Haridas S."/>
            <person name="Hughes K."/>
            <person name="Justo A."/>
            <person name="Karasinski D."/>
            <person name="Kautmanova I."/>
            <person name="Kiss B."/>
            <person name="Kocsube S."/>
            <person name="Kotiranta H."/>
            <person name="LaButti K.M."/>
            <person name="Lechner B.E."/>
            <person name="Liimatainen K."/>
            <person name="Lipzen A."/>
            <person name="Lukacs Z."/>
            <person name="Mihaltcheva S."/>
            <person name="Morgado L.N."/>
            <person name="Niskanen T."/>
            <person name="Noordeloos M.E."/>
            <person name="Ohm R.A."/>
            <person name="Ortiz-Santana B."/>
            <person name="Ovrebo C."/>
            <person name="Racz N."/>
            <person name="Riley R."/>
            <person name="Savchenko A."/>
            <person name="Shiryaev A."/>
            <person name="Soop K."/>
            <person name="Spirin V."/>
            <person name="Szebenyi C."/>
            <person name="Tomsovsky M."/>
            <person name="Tulloss R.E."/>
            <person name="Uehling J."/>
            <person name="Grigoriev I.V."/>
            <person name="Vagvolgyi C."/>
            <person name="Papp T."/>
            <person name="Martin F.M."/>
            <person name="Miettinen O."/>
            <person name="Hibbett D.S."/>
            <person name="Nagy L.G."/>
        </authorList>
    </citation>
    <scope>NUCLEOTIDE SEQUENCE [LARGE SCALE GENOMIC DNA]</scope>
    <source>
        <strain evidence="4 5">CBS 121175</strain>
    </source>
</reference>
<dbReference type="InterPro" id="IPR017853">
    <property type="entry name" value="GH"/>
</dbReference>
<sequence>MQPLSFLSIVTLALAVNAFKSSVLQVKHHHHNAIAARANKQCRTGPQRSPSQGGRESMADSPSSVVIAENPPSTIKSAAPASSSVPEAQITAESISSHISSSEPSPGAAEPVVFAKTEAAAVSLTPNNNKAGIAGGDAYPYLKDRIGWWYDWSPNPSKAGNPIAVPMLWGAGTADAQDAARLATFKNLKVAPKYLLGFEEPDCPAGSGSAGMSVDSGVSKWETYIAPMRAKGAKVGSPSMCKQADETWLASFQKKAKTPWDFTAIHINKNNMAGVRKDIEHYAQYGKPIWVTEFACVNDYPNFVPCTNQAEINKFIYDVVDLFEKEPRVYAYAYSNGLGLGNVWPLTTKDGKLSASGQTYLSAISRYH</sequence>
<feature type="region of interest" description="Disordered" evidence="1">
    <location>
        <begin position="35"/>
        <end position="109"/>
    </location>
</feature>
<protein>
    <recommendedName>
        <fullName evidence="3">Asl1-like glycosyl hydrolase catalytic domain-containing protein</fullName>
    </recommendedName>
</protein>
<keyword evidence="5" id="KW-1185">Reference proteome</keyword>
<dbReference type="GO" id="GO:0071966">
    <property type="term" value="P:fungal-type cell wall polysaccharide metabolic process"/>
    <property type="evidence" value="ECO:0007669"/>
    <property type="project" value="TreeGrafter"/>
</dbReference>
<name>A0A5C3L6A4_COPMA</name>
<dbReference type="Proteomes" id="UP000307440">
    <property type="component" value="Unassembled WGS sequence"/>
</dbReference>
<proteinExistence type="predicted"/>
<evidence type="ECO:0000313" key="4">
    <source>
        <dbReference type="EMBL" id="TFK28195.1"/>
    </source>
</evidence>
<feature type="compositionally biased region" description="Polar residues" evidence="1">
    <location>
        <begin position="41"/>
        <end position="64"/>
    </location>
</feature>
<dbReference type="Pfam" id="PF11790">
    <property type="entry name" value="Glyco_hydro_cc"/>
    <property type="match status" value="1"/>
</dbReference>
<keyword evidence="2" id="KW-0732">Signal</keyword>
<evidence type="ECO:0000313" key="5">
    <source>
        <dbReference type="Proteomes" id="UP000307440"/>
    </source>
</evidence>
<feature type="signal peptide" evidence="2">
    <location>
        <begin position="1"/>
        <end position="18"/>
    </location>
</feature>
<feature type="chain" id="PRO_5022822940" description="Asl1-like glycosyl hydrolase catalytic domain-containing protein" evidence="2">
    <location>
        <begin position="19"/>
        <end position="368"/>
    </location>
</feature>
<dbReference type="InterPro" id="IPR053183">
    <property type="entry name" value="ASL1"/>
</dbReference>
<dbReference type="GO" id="GO:0009277">
    <property type="term" value="C:fungal-type cell wall"/>
    <property type="evidence" value="ECO:0007669"/>
    <property type="project" value="TreeGrafter"/>
</dbReference>
<dbReference type="OrthoDB" id="5959761at2759"/>
<dbReference type="SUPFAM" id="SSF51445">
    <property type="entry name" value="(Trans)glycosidases"/>
    <property type="match status" value="1"/>
</dbReference>
<evidence type="ECO:0000259" key="3">
    <source>
        <dbReference type="Pfam" id="PF11790"/>
    </source>
</evidence>
<evidence type="ECO:0000256" key="2">
    <source>
        <dbReference type="SAM" id="SignalP"/>
    </source>
</evidence>
<accession>A0A5C3L6A4</accession>
<feature type="compositionally biased region" description="Low complexity" evidence="1">
    <location>
        <begin position="77"/>
        <end position="109"/>
    </location>
</feature>
<dbReference type="InterPro" id="IPR024655">
    <property type="entry name" value="Asl1_glyco_hydro_catalytic"/>
</dbReference>
<dbReference type="EMBL" id="ML210158">
    <property type="protein sequence ID" value="TFK28195.1"/>
    <property type="molecule type" value="Genomic_DNA"/>
</dbReference>
<gene>
    <name evidence="4" type="ORF">FA15DRAFT_91132</name>
</gene>
<dbReference type="STRING" id="230819.A0A5C3L6A4"/>
<dbReference type="AlphaFoldDB" id="A0A5C3L6A4"/>
<dbReference type="Gene3D" id="3.20.20.80">
    <property type="entry name" value="Glycosidases"/>
    <property type="match status" value="1"/>
</dbReference>
<feature type="domain" description="Asl1-like glycosyl hydrolase catalytic" evidence="3">
    <location>
        <begin position="143"/>
        <end position="360"/>
    </location>
</feature>
<organism evidence="4 5">
    <name type="scientific">Coprinopsis marcescibilis</name>
    <name type="common">Agaric fungus</name>
    <name type="synonym">Psathyrella marcescibilis</name>
    <dbReference type="NCBI Taxonomy" id="230819"/>
    <lineage>
        <taxon>Eukaryota</taxon>
        <taxon>Fungi</taxon>
        <taxon>Dikarya</taxon>
        <taxon>Basidiomycota</taxon>
        <taxon>Agaricomycotina</taxon>
        <taxon>Agaricomycetes</taxon>
        <taxon>Agaricomycetidae</taxon>
        <taxon>Agaricales</taxon>
        <taxon>Agaricineae</taxon>
        <taxon>Psathyrellaceae</taxon>
        <taxon>Coprinopsis</taxon>
    </lineage>
</organism>
<dbReference type="PANTHER" id="PTHR34154:SF14">
    <property type="entry name" value="ASL1-LIKE GLYCOSYL HYDROLASE CATALYTIC DOMAIN-CONTAINING PROTEIN"/>
    <property type="match status" value="1"/>
</dbReference>
<evidence type="ECO:0000256" key="1">
    <source>
        <dbReference type="SAM" id="MobiDB-lite"/>
    </source>
</evidence>